<reference evidence="2" key="1">
    <citation type="submission" date="2016-05" db="EMBL/GenBank/DDBJ databases">
        <title>Draft genome of Corynebacterium afermentans subsp. afermentans LCDC 88199T.</title>
        <authorList>
            <person name="Bernier A.-M."/>
            <person name="Bernard K."/>
        </authorList>
    </citation>
    <scope>NUCLEOTIDE SEQUENCE [LARGE SCALE GENOMIC DNA]</scope>
    <source>
        <strain evidence="2">NML130454</strain>
    </source>
</reference>
<dbReference type="Proteomes" id="UP000077726">
    <property type="component" value="Unassembled WGS sequence"/>
</dbReference>
<gene>
    <name evidence="1" type="ORF">A7Q00_03545</name>
</gene>
<dbReference type="STRING" id="1795832.A7Q00_03545"/>
<sequence length="129" mass="14398">MTQQFKFGDIVRDASLGVCVVINTSEHFAYIMNSRGNYNTLANPADLELTPHPDTERIDWLAAQDDIDITLGNVINLKQPDLRTAIDIAMQACIAAVAIKFTAHFEEMVARGEAERLPDGRYQIFEKAT</sequence>
<comment type="caution">
    <text evidence="1">The sequence shown here is derived from an EMBL/GenBank/DDBJ whole genome shotgun (WGS) entry which is preliminary data.</text>
</comment>
<organism evidence="1 2">
    <name type="scientific">Eikenella halliae</name>
    <dbReference type="NCBI Taxonomy" id="1795832"/>
    <lineage>
        <taxon>Bacteria</taxon>
        <taxon>Pseudomonadati</taxon>
        <taxon>Pseudomonadota</taxon>
        <taxon>Betaproteobacteria</taxon>
        <taxon>Neisseriales</taxon>
        <taxon>Neisseriaceae</taxon>
        <taxon>Eikenella</taxon>
    </lineage>
</organism>
<evidence type="ECO:0000313" key="2">
    <source>
        <dbReference type="Proteomes" id="UP000077726"/>
    </source>
</evidence>
<evidence type="ECO:0000313" key="1">
    <source>
        <dbReference type="EMBL" id="OAM43873.1"/>
    </source>
</evidence>
<keyword evidence="2" id="KW-1185">Reference proteome</keyword>
<proteinExistence type="predicted"/>
<name>A0A1B6W013_9NEIS</name>
<dbReference type="AlphaFoldDB" id="A0A1B6W013"/>
<accession>A0A1B6W013</accession>
<protein>
    <submittedName>
        <fullName evidence="1">Uncharacterized protein</fullName>
    </submittedName>
</protein>
<dbReference type="EMBL" id="LXSQ01000009">
    <property type="protein sequence ID" value="OAM43873.1"/>
    <property type="molecule type" value="Genomic_DNA"/>
</dbReference>